<proteinExistence type="predicted"/>
<gene>
    <name evidence="2" type="ORF">SAMN04488579_12524</name>
</gene>
<keyword evidence="2" id="KW-0689">Ribosomal protein</keyword>
<dbReference type="RefSeq" id="WP_090246800.1">
    <property type="nucleotide sequence ID" value="NZ_FNOU01000025.1"/>
</dbReference>
<accession>A0A1H3IXC7</accession>
<name>A0A1H3IXC7_EUBBA</name>
<dbReference type="GO" id="GO:0005840">
    <property type="term" value="C:ribosome"/>
    <property type="evidence" value="ECO:0007669"/>
    <property type="project" value="UniProtKB-KW"/>
</dbReference>
<dbReference type="SUPFAM" id="SSF55315">
    <property type="entry name" value="L30e-like"/>
    <property type="match status" value="1"/>
</dbReference>
<evidence type="ECO:0000313" key="2">
    <source>
        <dbReference type="EMBL" id="SDY31985.1"/>
    </source>
</evidence>
<sequence>MTEFKELPKVIGMKQTLKQLETGCVIKVVLAEDTDEPLKEKIIKACGTADVPVITCRSKQALGKESGIERDAAVVALLK</sequence>
<dbReference type="OrthoDB" id="2353623at2"/>
<dbReference type="InterPro" id="IPR029064">
    <property type="entry name" value="Ribosomal_eL30-like_sf"/>
</dbReference>
<dbReference type="Gene3D" id="3.30.1330.30">
    <property type="match status" value="1"/>
</dbReference>
<feature type="domain" description="Ribosomal protein eL8/eL30/eS12/Gadd45" evidence="1">
    <location>
        <begin position="10"/>
        <end position="77"/>
    </location>
</feature>
<dbReference type="InterPro" id="IPR004038">
    <property type="entry name" value="Ribosomal_eL8/eL30/eS12/Gad45"/>
</dbReference>
<dbReference type="Proteomes" id="UP000199652">
    <property type="component" value="Unassembled WGS sequence"/>
</dbReference>
<evidence type="ECO:0000259" key="1">
    <source>
        <dbReference type="Pfam" id="PF01248"/>
    </source>
</evidence>
<dbReference type="Pfam" id="PF01248">
    <property type="entry name" value="Ribosomal_L7Ae"/>
    <property type="match status" value="1"/>
</dbReference>
<organism evidence="2 3">
    <name type="scientific">Eubacterium barkeri</name>
    <name type="common">Clostridium barkeri</name>
    <dbReference type="NCBI Taxonomy" id="1528"/>
    <lineage>
        <taxon>Bacteria</taxon>
        <taxon>Bacillati</taxon>
        <taxon>Bacillota</taxon>
        <taxon>Clostridia</taxon>
        <taxon>Eubacteriales</taxon>
        <taxon>Eubacteriaceae</taxon>
        <taxon>Eubacterium</taxon>
    </lineage>
</organism>
<keyword evidence="3" id="KW-1185">Reference proteome</keyword>
<protein>
    <submittedName>
        <fullName evidence="2">Large subunit ribosomal protein L7A</fullName>
    </submittedName>
</protein>
<dbReference type="AlphaFoldDB" id="A0A1H3IXC7"/>
<dbReference type="STRING" id="1528.SAMN04488579_12524"/>
<keyword evidence="2" id="KW-0687">Ribonucleoprotein</keyword>
<evidence type="ECO:0000313" key="3">
    <source>
        <dbReference type="Proteomes" id="UP000199652"/>
    </source>
</evidence>
<dbReference type="EMBL" id="FNOU01000025">
    <property type="protein sequence ID" value="SDY31985.1"/>
    <property type="molecule type" value="Genomic_DNA"/>
</dbReference>
<reference evidence="3" key="1">
    <citation type="submission" date="2016-10" db="EMBL/GenBank/DDBJ databases">
        <authorList>
            <person name="Varghese N."/>
            <person name="Submissions S."/>
        </authorList>
    </citation>
    <scope>NUCLEOTIDE SEQUENCE [LARGE SCALE GENOMIC DNA]</scope>
    <source>
        <strain evidence="3">VPI 5359</strain>
    </source>
</reference>